<evidence type="ECO:0000259" key="1">
    <source>
        <dbReference type="Pfam" id="PF00108"/>
    </source>
</evidence>
<feature type="domain" description="Thiolase N-terminal" evidence="1">
    <location>
        <begin position="12"/>
        <end position="234"/>
    </location>
</feature>
<dbReference type="Pfam" id="PF00108">
    <property type="entry name" value="Thiolase_N"/>
    <property type="match status" value="1"/>
</dbReference>
<dbReference type="SUPFAM" id="SSF53901">
    <property type="entry name" value="Thiolase-like"/>
    <property type="match status" value="2"/>
</dbReference>
<dbReference type="PIRSF" id="PIRSF000429">
    <property type="entry name" value="Ac-CoA_Ac_transf"/>
    <property type="match status" value="1"/>
</dbReference>
<keyword evidence="4" id="KW-1185">Reference proteome</keyword>
<feature type="domain" description="Thiolase C-terminal" evidence="2">
    <location>
        <begin position="276"/>
        <end position="403"/>
    </location>
</feature>
<dbReference type="PANTHER" id="PTHR42870">
    <property type="entry name" value="ACETYL-COA C-ACETYLTRANSFERASE"/>
    <property type="match status" value="1"/>
</dbReference>
<protein>
    <submittedName>
        <fullName evidence="3">Thiolase domain-containing protein</fullName>
    </submittedName>
</protein>
<dbReference type="EMBL" id="VTZN01000162">
    <property type="protein sequence ID" value="KAA1248413.1"/>
    <property type="molecule type" value="Genomic_DNA"/>
</dbReference>
<dbReference type="CDD" id="cd00829">
    <property type="entry name" value="SCP-x_thiolase"/>
    <property type="match status" value="1"/>
</dbReference>
<dbReference type="NCBIfam" id="NF004936">
    <property type="entry name" value="PRK06289.1"/>
    <property type="match status" value="1"/>
</dbReference>
<dbReference type="Gene3D" id="3.40.47.10">
    <property type="match status" value="1"/>
</dbReference>
<name>A0A5B1BM08_MYCSI</name>
<dbReference type="Proteomes" id="UP000324701">
    <property type="component" value="Unassembled WGS sequence"/>
</dbReference>
<dbReference type="RefSeq" id="WP_149655722.1">
    <property type="nucleotide sequence ID" value="NZ_VTZN01000162.1"/>
</dbReference>
<dbReference type="OrthoDB" id="9785768at2"/>
<dbReference type="InterPro" id="IPR055140">
    <property type="entry name" value="Thiolase_C_2"/>
</dbReference>
<gene>
    <name evidence="3" type="ORF">F0Q45_20685</name>
</gene>
<dbReference type="AlphaFoldDB" id="A0A5B1BM08"/>
<dbReference type="InterPro" id="IPR002155">
    <property type="entry name" value="Thiolase"/>
</dbReference>
<dbReference type="GO" id="GO:0016747">
    <property type="term" value="F:acyltransferase activity, transferring groups other than amino-acyl groups"/>
    <property type="evidence" value="ECO:0007669"/>
    <property type="project" value="InterPro"/>
</dbReference>
<dbReference type="InterPro" id="IPR020616">
    <property type="entry name" value="Thiolase_N"/>
</dbReference>
<evidence type="ECO:0000313" key="3">
    <source>
        <dbReference type="EMBL" id="KAA1248413.1"/>
    </source>
</evidence>
<evidence type="ECO:0000313" key="4">
    <source>
        <dbReference type="Proteomes" id="UP000324701"/>
    </source>
</evidence>
<comment type="caution">
    <text evidence="3">The sequence shown here is derived from an EMBL/GenBank/DDBJ whole genome shotgun (WGS) entry which is preliminary data.</text>
</comment>
<evidence type="ECO:0000259" key="2">
    <source>
        <dbReference type="Pfam" id="PF22691"/>
    </source>
</evidence>
<dbReference type="PANTHER" id="PTHR42870:SF1">
    <property type="entry name" value="NON-SPECIFIC LIPID-TRANSFER PROTEIN-LIKE 2"/>
    <property type="match status" value="1"/>
</dbReference>
<accession>A0A5B1BM08</accession>
<organism evidence="3 4">
    <name type="scientific">Mycobacterium simiae</name>
    <name type="common">Mycobacterium habana</name>
    <dbReference type="NCBI Taxonomy" id="1784"/>
    <lineage>
        <taxon>Bacteria</taxon>
        <taxon>Bacillati</taxon>
        <taxon>Actinomycetota</taxon>
        <taxon>Actinomycetes</taxon>
        <taxon>Mycobacteriales</taxon>
        <taxon>Mycobacteriaceae</taxon>
        <taxon>Mycobacterium</taxon>
        <taxon>Mycobacterium simiae complex</taxon>
    </lineage>
</organism>
<sequence>MDGTTGVWILGGYQSDFARNLAKESRDFADLTTEVVTSTLTVARVEAAAIGVVHVANAFGEMFASQAHLGAMPATVCDGLWDTPASRHEAACASGSVATLAAMADLRSGAYDAALVVGLELEKTVPGDTAAQYLGAAAWTGHEGAGARYLWPSMFAEFAEEYQRRYGLEDTHLRAIAALNYANARRNPNAQTRHWTIPDPISDDEETNPITEGRLRRLDCSQMTDGGAGLVLVNDAYLRAHPDARPIGRVDGWGHRTVGLGLRQKLDRAAADPYVLPHVRAAVLDALRRAHVTLDEVDGFEVHDCFTPSEYLAIDHIGLTGPGESWKAIENGEIEIGGRLPINPSGGLIGGGHPVGASGVRMLLDAAKQVSGTAGDYQVEDAKTFATLNFGGSTATTVSFVVSSAPRM</sequence>
<proteinExistence type="predicted"/>
<dbReference type="InterPro" id="IPR016039">
    <property type="entry name" value="Thiolase-like"/>
</dbReference>
<dbReference type="Pfam" id="PF22691">
    <property type="entry name" value="Thiolase_C_1"/>
    <property type="match status" value="1"/>
</dbReference>
<reference evidence="3 4" key="1">
    <citation type="submission" date="2019-09" db="EMBL/GenBank/DDBJ databases">
        <title>Report of infection by Mycobacterium simiae a patient suffering from pulmonary tuberculosis.</title>
        <authorList>
            <person name="Mohanty P.S."/>
            <person name="Bansal A.K."/>
            <person name="Singh H."/>
            <person name="Sharma S."/>
            <person name="Patil S.A."/>
            <person name="Upadhaya P."/>
            <person name="Singh P.K."/>
            <person name="Kumar D."/>
            <person name="Kumar S."/>
            <person name="Singh R.K."/>
            <person name="Chaudhary B."/>
        </authorList>
    </citation>
    <scope>NUCLEOTIDE SEQUENCE [LARGE SCALE GENOMIC DNA]</scope>
    <source>
        <strain evidence="3 4">JAL-560-SIM</strain>
    </source>
</reference>